<reference evidence="7" key="1">
    <citation type="submission" date="2023-10" db="EMBL/GenBank/DDBJ databases">
        <title>Genome assembly of Pristionchus species.</title>
        <authorList>
            <person name="Yoshida K."/>
            <person name="Sommer R.J."/>
        </authorList>
    </citation>
    <scope>NUCLEOTIDE SEQUENCE</scope>
    <source>
        <strain evidence="7">RS5133</strain>
    </source>
</reference>
<comment type="similarity">
    <text evidence="2">Belongs to the TMEM129 family.</text>
</comment>
<proteinExistence type="inferred from homology"/>
<evidence type="ECO:0000256" key="5">
    <source>
        <dbReference type="ARBA" id="ARBA00023136"/>
    </source>
</evidence>
<evidence type="ECO:0000256" key="3">
    <source>
        <dbReference type="ARBA" id="ARBA00022692"/>
    </source>
</evidence>
<evidence type="ECO:0000256" key="6">
    <source>
        <dbReference type="SAM" id="Phobius"/>
    </source>
</evidence>
<dbReference type="PANTHER" id="PTHR31322:SF2">
    <property type="entry name" value="E3 UBIQUITIN-PROTEIN LIGASE TM129"/>
    <property type="match status" value="1"/>
</dbReference>
<keyword evidence="3 6" id="KW-0812">Transmembrane</keyword>
<dbReference type="GO" id="GO:0016020">
    <property type="term" value="C:membrane"/>
    <property type="evidence" value="ECO:0007669"/>
    <property type="project" value="UniProtKB-SubCell"/>
</dbReference>
<evidence type="ECO:0000256" key="4">
    <source>
        <dbReference type="ARBA" id="ARBA00022989"/>
    </source>
</evidence>
<comment type="caution">
    <text evidence="7">The sequence shown here is derived from an EMBL/GenBank/DDBJ whole genome shotgun (WGS) entry which is preliminary data.</text>
</comment>
<evidence type="ECO:0008006" key="9">
    <source>
        <dbReference type="Google" id="ProtNLM"/>
    </source>
</evidence>
<gene>
    <name evidence="7" type="ORF">PFISCL1PPCAC_26742</name>
</gene>
<sequence length="365" mass="41432">MDDKSLVLPGAIFALFSIAMIWPPDEFVSAGATFEHLFYRWIGDFSLNIVEYQLRKILVNRVCVACLPALFSLYIILNVPPTALSTFVATAGLASMIMGLAYAFYTISTNFSQTRQVKELALYGGDVHRLMTEITQEYLEFANFAVSFAHSSREVVGSHWLIHITRFDFTIVNLTDVVFEVVRSATVDLNIERPNDQLQFLIIEAKIPHKNIKSFRFRVRTDQFRDLQDRVAAPIGMARNVILHQSLNERFVKAFVSCIDKNPRAVYSRLGELEPCFGCSSEIPNVKIEKRCTSIIEGARECRQCFCRPMWCVGCLGRIFAAKQEQERPDIWLDGQATCPTCRAEFCMLDVAFVVAEESQLDGNF</sequence>
<dbReference type="InterPro" id="IPR018801">
    <property type="entry name" value="TM129"/>
</dbReference>
<protein>
    <recommendedName>
        <fullName evidence="9">Transmembrane protein 129</fullName>
    </recommendedName>
</protein>
<evidence type="ECO:0000313" key="8">
    <source>
        <dbReference type="Proteomes" id="UP001432322"/>
    </source>
</evidence>
<evidence type="ECO:0000256" key="2">
    <source>
        <dbReference type="ARBA" id="ARBA00007332"/>
    </source>
</evidence>
<name>A0AAV5WXU2_9BILA</name>
<keyword evidence="8" id="KW-1185">Reference proteome</keyword>
<keyword evidence="5 6" id="KW-0472">Membrane</keyword>
<comment type="subcellular location">
    <subcellularLocation>
        <location evidence="1">Membrane</location>
        <topology evidence="1">Multi-pass membrane protein</topology>
    </subcellularLocation>
</comment>
<dbReference type="GO" id="GO:0005783">
    <property type="term" value="C:endoplasmic reticulum"/>
    <property type="evidence" value="ECO:0007669"/>
    <property type="project" value="TreeGrafter"/>
</dbReference>
<dbReference type="Proteomes" id="UP001432322">
    <property type="component" value="Unassembled WGS sequence"/>
</dbReference>
<dbReference type="EMBL" id="BTSY01000007">
    <property type="protein sequence ID" value="GMT35445.1"/>
    <property type="molecule type" value="Genomic_DNA"/>
</dbReference>
<organism evidence="7 8">
    <name type="scientific">Pristionchus fissidentatus</name>
    <dbReference type="NCBI Taxonomy" id="1538716"/>
    <lineage>
        <taxon>Eukaryota</taxon>
        <taxon>Metazoa</taxon>
        <taxon>Ecdysozoa</taxon>
        <taxon>Nematoda</taxon>
        <taxon>Chromadorea</taxon>
        <taxon>Rhabditida</taxon>
        <taxon>Rhabditina</taxon>
        <taxon>Diplogasteromorpha</taxon>
        <taxon>Diplogasteroidea</taxon>
        <taxon>Neodiplogasteridae</taxon>
        <taxon>Pristionchus</taxon>
    </lineage>
</organism>
<dbReference type="PANTHER" id="PTHR31322">
    <property type="entry name" value="E3 UBIQUITIN-PROTEIN LIGASE TM129"/>
    <property type="match status" value="1"/>
</dbReference>
<dbReference type="AlphaFoldDB" id="A0AAV5WXU2"/>
<feature type="transmembrane region" description="Helical" evidence="6">
    <location>
        <begin position="6"/>
        <end position="22"/>
    </location>
</feature>
<evidence type="ECO:0000313" key="7">
    <source>
        <dbReference type="EMBL" id="GMT35445.1"/>
    </source>
</evidence>
<feature type="transmembrane region" description="Helical" evidence="6">
    <location>
        <begin position="58"/>
        <end position="77"/>
    </location>
</feature>
<dbReference type="Pfam" id="PF10272">
    <property type="entry name" value="Tmpp129"/>
    <property type="match status" value="1"/>
</dbReference>
<dbReference type="GO" id="GO:0016567">
    <property type="term" value="P:protein ubiquitination"/>
    <property type="evidence" value="ECO:0007669"/>
    <property type="project" value="InterPro"/>
</dbReference>
<accession>A0AAV5WXU2</accession>
<evidence type="ECO:0000256" key="1">
    <source>
        <dbReference type="ARBA" id="ARBA00004141"/>
    </source>
</evidence>
<feature type="transmembrane region" description="Helical" evidence="6">
    <location>
        <begin position="83"/>
        <end position="105"/>
    </location>
</feature>
<keyword evidence="4 6" id="KW-1133">Transmembrane helix</keyword>
<dbReference type="GO" id="GO:0061630">
    <property type="term" value="F:ubiquitin protein ligase activity"/>
    <property type="evidence" value="ECO:0007669"/>
    <property type="project" value="InterPro"/>
</dbReference>